<protein>
    <recommendedName>
        <fullName evidence="4">Lipoprotein</fullName>
    </recommendedName>
</protein>
<proteinExistence type="predicted"/>
<feature type="signal peptide" evidence="1">
    <location>
        <begin position="1"/>
        <end position="20"/>
    </location>
</feature>
<dbReference type="EMBL" id="FNNJ01000005">
    <property type="protein sequence ID" value="SDX43311.1"/>
    <property type="molecule type" value="Genomic_DNA"/>
</dbReference>
<dbReference type="AlphaFoldDB" id="A0A1H3BNQ3"/>
<name>A0A1H3BNQ3_9FLAO</name>
<dbReference type="STRING" id="762486.SAMN05444411_105170"/>
<evidence type="ECO:0008006" key="4">
    <source>
        <dbReference type="Google" id="ProtNLM"/>
    </source>
</evidence>
<evidence type="ECO:0000256" key="1">
    <source>
        <dbReference type="SAM" id="SignalP"/>
    </source>
</evidence>
<feature type="chain" id="PRO_5011759450" description="Lipoprotein" evidence="1">
    <location>
        <begin position="21"/>
        <end position="100"/>
    </location>
</feature>
<dbReference type="RefSeq" id="WP_090123451.1">
    <property type="nucleotide sequence ID" value="NZ_FNNJ01000005.1"/>
</dbReference>
<dbReference type="Proteomes" id="UP000199595">
    <property type="component" value="Unassembled WGS sequence"/>
</dbReference>
<dbReference type="PROSITE" id="PS51257">
    <property type="entry name" value="PROKAR_LIPOPROTEIN"/>
    <property type="match status" value="1"/>
</dbReference>
<reference evidence="2 3" key="1">
    <citation type="submission" date="2016-10" db="EMBL/GenBank/DDBJ databases">
        <authorList>
            <person name="de Groot N.N."/>
        </authorList>
    </citation>
    <scope>NUCLEOTIDE SEQUENCE [LARGE SCALE GENOMIC DNA]</scope>
    <source>
        <strain evidence="2 3">DSM 24956</strain>
    </source>
</reference>
<keyword evidence="1" id="KW-0732">Signal</keyword>
<evidence type="ECO:0000313" key="2">
    <source>
        <dbReference type="EMBL" id="SDX43311.1"/>
    </source>
</evidence>
<evidence type="ECO:0000313" key="3">
    <source>
        <dbReference type="Proteomes" id="UP000199595"/>
    </source>
</evidence>
<sequence>MIKKNIITLLAFIFLLTSCATTSNCKGCVEGKLIDNSALDGCGWLIELENGKWLNPININEYNIEKSNNLIVHIKYEEVNNVATICMSGKTVKLSLINPK</sequence>
<organism evidence="2 3">
    <name type="scientific">Lutibacter oricola</name>
    <dbReference type="NCBI Taxonomy" id="762486"/>
    <lineage>
        <taxon>Bacteria</taxon>
        <taxon>Pseudomonadati</taxon>
        <taxon>Bacteroidota</taxon>
        <taxon>Flavobacteriia</taxon>
        <taxon>Flavobacteriales</taxon>
        <taxon>Flavobacteriaceae</taxon>
        <taxon>Lutibacter</taxon>
    </lineage>
</organism>
<gene>
    <name evidence="2" type="ORF">SAMN05444411_105170</name>
</gene>
<dbReference type="OrthoDB" id="1123393at2"/>
<accession>A0A1H3BNQ3</accession>
<keyword evidence="3" id="KW-1185">Reference proteome</keyword>